<dbReference type="AlphaFoldDB" id="A0A0F6AQ26"/>
<comment type="similarity">
    <text evidence="7">Belongs to the Omp25/RopB family.</text>
</comment>
<dbReference type="InterPro" id="IPR027385">
    <property type="entry name" value="Beta-barrel_OMP"/>
</dbReference>
<dbReference type="KEGG" id="bmc:BAbS19_I06750"/>
<proteinExistence type="inferred from homology"/>
<dbReference type="InterPro" id="IPR051692">
    <property type="entry name" value="OMP-like"/>
</dbReference>
<evidence type="ECO:0000256" key="5">
    <source>
        <dbReference type="ARBA" id="ARBA00023136"/>
    </source>
</evidence>
<name>A0A0F6AQ26_BRUA1</name>
<dbReference type="EMBL" id="CP000887">
    <property type="protein sequence ID" value="ACD72206.1"/>
    <property type="molecule type" value="Genomic_DNA"/>
</dbReference>
<dbReference type="PANTHER" id="PTHR34001">
    <property type="entry name" value="BLL7405 PROTEIN"/>
    <property type="match status" value="1"/>
</dbReference>
<dbReference type="Pfam" id="PF13505">
    <property type="entry name" value="OMP_b-brl"/>
    <property type="match status" value="1"/>
</dbReference>
<keyword evidence="2" id="KW-1134">Transmembrane beta strand</keyword>
<comment type="subcellular location">
    <subcellularLocation>
        <location evidence="1">Cell outer membrane</location>
    </subcellularLocation>
</comment>
<evidence type="ECO:0000256" key="2">
    <source>
        <dbReference type="ARBA" id="ARBA00022452"/>
    </source>
</evidence>
<gene>
    <name evidence="9" type="ordered locus">BAbS19_I06750</name>
</gene>
<feature type="domain" description="Outer membrane protein beta-barrel" evidence="8">
    <location>
        <begin position="125"/>
        <end position="305"/>
    </location>
</feature>
<keyword evidence="6" id="KW-0998">Cell outer membrane</keyword>
<evidence type="ECO:0000313" key="10">
    <source>
        <dbReference type="Proteomes" id="UP000002565"/>
    </source>
</evidence>
<organism evidence="9 10">
    <name type="scientific">Brucella abortus (strain S19)</name>
    <dbReference type="NCBI Taxonomy" id="430066"/>
    <lineage>
        <taxon>Bacteria</taxon>
        <taxon>Pseudomonadati</taxon>
        <taxon>Pseudomonadota</taxon>
        <taxon>Alphaproteobacteria</taxon>
        <taxon>Hyphomicrobiales</taxon>
        <taxon>Brucellaceae</taxon>
        <taxon>Brucella/Ochrobactrum group</taxon>
        <taxon>Brucella</taxon>
    </lineage>
</organism>
<evidence type="ECO:0000256" key="7">
    <source>
        <dbReference type="ARBA" id="ARBA00038306"/>
    </source>
</evidence>
<protein>
    <submittedName>
        <fullName evidence="9">OmpA-like transmembrane domain protein</fullName>
    </submittedName>
</protein>
<keyword evidence="3 9" id="KW-0812">Transmembrane</keyword>
<dbReference type="PANTHER" id="PTHR34001:SF3">
    <property type="entry name" value="BLL7405 PROTEIN"/>
    <property type="match status" value="1"/>
</dbReference>
<dbReference type="GO" id="GO:0009279">
    <property type="term" value="C:cell outer membrane"/>
    <property type="evidence" value="ECO:0007669"/>
    <property type="project" value="UniProtKB-SubCell"/>
</dbReference>
<evidence type="ECO:0000256" key="3">
    <source>
        <dbReference type="ARBA" id="ARBA00022692"/>
    </source>
</evidence>
<sequence length="305" mass="33269">MKDFSSFAALLAMVSASPVCCPFNIGCESRRCDNATSHFCHLLDRLSPHNGAFRAAITLDMSPLSARHGRFTPDAARPIRDRAKRNLCKENAMRTLKSLVIVSAALLPFSATAFAADAIQEQPPVPAPVEVAPQYSWAGGYTGLYLGYGWNKAKTSTVGSIKPDDWKAGAFAGWNFQQDQIVYGVEGDAGYSWAKKSKDGLEVKQGFEGSLRARVGYDLNPVMPYLTAGIAGSQIKLNNGLDDESKFRVGWTAGAGLEAKLTDNILGRVEYRYTQYGNKNYDLAGTTVRNKLDTQDIRVGIGYKF</sequence>
<keyword evidence="4" id="KW-0732">Signal</keyword>
<accession>A0A0F6AQ26</accession>
<dbReference type="InterPro" id="IPR011250">
    <property type="entry name" value="OMP/PagP_B-barrel"/>
</dbReference>
<dbReference type="SUPFAM" id="SSF56925">
    <property type="entry name" value="OMPA-like"/>
    <property type="match status" value="1"/>
</dbReference>
<reference evidence="9 10" key="1">
    <citation type="journal article" date="2008" name="PLoS ONE">
        <title>Genome sequence of Brucella abortus vaccine strain S19 compared to virulent strains yields candidate virulence genes.</title>
        <authorList>
            <person name="Crasta O.R."/>
            <person name="Folkerts O."/>
            <person name="Fei Z."/>
            <person name="Mane S.P."/>
            <person name="Evans C."/>
            <person name="Martino-Catt S."/>
            <person name="Bricker B."/>
            <person name="Yu G."/>
            <person name="Du L."/>
            <person name="Sobral B.W."/>
        </authorList>
    </citation>
    <scope>NUCLEOTIDE SEQUENCE [LARGE SCALE GENOMIC DNA]</scope>
    <source>
        <strain evidence="9 10">S19</strain>
    </source>
</reference>
<evidence type="ECO:0000256" key="4">
    <source>
        <dbReference type="ARBA" id="ARBA00022729"/>
    </source>
</evidence>
<dbReference type="HOGENOM" id="CLU_037100_4_0_5"/>
<evidence type="ECO:0000259" key="8">
    <source>
        <dbReference type="Pfam" id="PF13505"/>
    </source>
</evidence>
<keyword evidence="5" id="KW-0472">Membrane</keyword>
<evidence type="ECO:0000256" key="6">
    <source>
        <dbReference type="ARBA" id="ARBA00023237"/>
    </source>
</evidence>
<evidence type="ECO:0000256" key="1">
    <source>
        <dbReference type="ARBA" id="ARBA00004442"/>
    </source>
</evidence>
<dbReference type="Gene3D" id="2.40.160.20">
    <property type="match status" value="1"/>
</dbReference>
<dbReference type="Proteomes" id="UP000002565">
    <property type="component" value="Chromosome 1"/>
</dbReference>
<evidence type="ECO:0000313" key="9">
    <source>
        <dbReference type="EMBL" id="ACD72206.1"/>
    </source>
</evidence>